<sequence>MSTIAFNNVPEQRTPVDLQIHGEIPPWLSGVLYRTGPGTTRIPTTADSSKFVDVQHWFDGLALHHRFEIFPGGERVAYRSHSGSEDLQQQIADSGEYPGISFGQQGDPCQNIFRKFFTAFQTTRALGTGTPTPSGVNVSVTLTPNMPGWDGLTSNIPLPTPASGPRYLVAKTDADTLQLLDPITLEPLKAATYKDIDPRLDGALSSAHSCRDQVTGDIYNYSCKFGGRFPTYKVFKISGEDGKVEILAKIKDAPASYIHSFAMTERFIVLTIWQAHIMYYGISILFYRNVAQSINKKWDPKADTIFYVIDRKNGGVVAKYKTPPFFCFHHLNAYDDPATGDIVIDMSVYDDNSVINLLTLDKLKNLNAENHMLLGRARRFRLSSPSTSSSSKNSAAQDAVVDCTYPQDQSIELPVVAPARYHKPYRYAYGINKLDPKTHHTFADGIIKLDMSSPPSESSPAGTKIWRKPNHTPSEPIFVPRPDGTDEDDGVLLNVVLDEETMKSSMVVIDAKKMEEVGRAEMGGVFPIGFHGVFQKL</sequence>
<organism evidence="7">
    <name type="scientific">Athelia psychrophila</name>
    <dbReference type="NCBI Taxonomy" id="1759441"/>
    <lineage>
        <taxon>Eukaryota</taxon>
        <taxon>Fungi</taxon>
        <taxon>Dikarya</taxon>
        <taxon>Basidiomycota</taxon>
        <taxon>Agaricomycotina</taxon>
        <taxon>Agaricomycetes</taxon>
        <taxon>Agaricomycetidae</taxon>
        <taxon>Atheliales</taxon>
        <taxon>Atheliaceae</taxon>
        <taxon>Athelia</taxon>
    </lineage>
</organism>
<feature type="binding site" evidence="5">
    <location>
        <position position="531"/>
    </location>
    <ligand>
        <name>Fe cation</name>
        <dbReference type="ChEBI" id="CHEBI:24875"/>
        <note>catalytic</note>
    </ligand>
</feature>
<feature type="binding site" evidence="5">
    <location>
        <position position="329"/>
    </location>
    <ligand>
        <name>Fe cation</name>
        <dbReference type="ChEBI" id="CHEBI:24875"/>
        <note>catalytic</note>
    </ligand>
</feature>
<name>A0A166SXQ4_9AGAM</name>
<keyword evidence="2 5" id="KW-0479">Metal-binding</keyword>
<dbReference type="STRING" id="436010.A0A166SXQ4"/>
<feature type="region of interest" description="Disordered" evidence="6">
    <location>
        <begin position="451"/>
        <end position="475"/>
    </location>
</feature>
<comment type="cofactor">
    <cofactor evidence="5">
        <name>Fe(2+)</name>
        <dbReference type="ChEBI" id="CHEBI:29033"/>
    </cofactor>
    <text evidence="5">Binds 1 Fe(2+) ion per subunit.</text>
</comment>
<dbReference type="Pfam" id="PF03055">
    <property type="entry name" value="RPE65"/>
    <property type="match status" value="1"/>
</dbReference>
<evidence type="ECO:0000256" key="5">
    <source>
        <dbReference type="PIRSR" id="PIRSR604294-1"/>
    </source>
</evidence>
<gene>
    <name evidence="7" type="ORF">FIBSPDRAFT_815620</name>
</gene>
<keyword evidence="4 5" id="KW-0408">Iron</keyword>
<dbReference type="PANTHER" id="PTHR10543:SF24">
    <property type="entry name" value="CAROTENOID ISOMEROOXYGENASE"/>
    <property type="match status" value="1"/>
</dbReference>
<evidence type="ECO:0000256" key="1">
    <source>
        <dbReference type="ARBA" id="ARBA00006787"/>
    </source>
</evidence>
<keyword evidence="3" id="KW-0560">Oxidoreductase</keyword>
<dbReference type="GO" id="GO:0046872">
    <property type="term" value="F:metal ion binding"/>
    <property type="evidence" value="ECO:0007669"/>
    <property type="project" value="UniProtKB-KW"/>
</dbReference>
<evidence type="ECO:0000256" key="3">
    <source>
        <dbReference type="ARBA" id="ARBA00023002"/>
    </source>
</evidence>
<protein>
    <submittedName>
        <fullName evidence="7">Carotenoid oxygenase</fullName>
    </submittedName>
</protein>
<dbReference type="InterPro" id="IPR004294">
    <property type="entry name" value="Carotenoid_Oase"/>
</dbReference>
<reference evidence="7" key="1">
    <citation type="journal article" date="2016" name="Mol. Biol. Evol.">
        <title>Comparative Genomics of Early-Diverging Mushroom-Forming Fungi Provides Insights into the Origins of Lignocellulose Decay Capabilities.</title>
        <authorList>
            <person name="Nagy L.G."/>
            <person name="Riley R."/>
            <person name="Tritt A."/>
            <person name="Adam C."/>
            <person name="Daum C."/>
            <person name="Floudas D."/>
            <person name="Sun H."/>
            <person name="Yadav J.S."/>
            <person name="Pangilinan J."/>
            <person name="Larsson K.H."/>
            <person name="Matsuura K."/>
            <person name="Barry K."/>
            <person name="Labutti K."/>
            <person name="Kuo R."/>
            <person name="Ohm R.A."/>
            <person name="Bhattacharya S.S."/>
            <person name="Shirouzu T."/>
            <person name="Yoshinaga Y."/>
            <person name="Martin F.M."/>
            <person name="Grigoriev I.V."/>
            <person name="Hibbett D.S."/>
        </authorList>
    </citation>
    <scope>NUCLEOTIDE SEQUENCE [LARGE SCALE GENOMIC DNA]</scope>
    <source>
        <strain evidence="7">CBS 109695</strain>
    </source>
</reference>
<dbReference type="GO" id="GO:0016121">
    <property type="term" value="P:carotene catabolic process"/>
    <property type="evidence" value="ECO:0007669"/>
    <property type="project" value="TreeGrafter"/>
</dbReference>
<evidence type="ECO:0000256" key="2">
    <source>
        <dbReference type="ARBA" id="ARBA00022723"/>
    </source>
</evidence>
<dbReference type="OrthoDB" id="407010at2759"/>
<accession>A0A166SXQ4</accession>
<proteinExistence type="inferred from homology"/>
<dbReference type="EMBL" id="KV417496">
    <property type="protein sequence ID" value="KZP29958.1"/>
    <property type="molecule type" value="Genomic_DNA"/>
</dbReference>
<dbReference type="AlphaFoldDB" id="A0A166SXQ4"/>
<feature type="binding site" evidence="5">
    <location>
        <position position="208"/>
    </location>
    <ligand>
        <name>Fe cation</name>
        <dbReference type="ChEBI" id="CHEBI:24875"/>
        <note>catalytic</note>
    </ligand>
</feature>
<evidence type="ECO:0000256" key="6">
    <source>
        <dbReference type="SAM" id="MobiDB-lite"/>
    </source>
</evidence>
<evidence type="ECO:0000313" key="7">
    <source>
        <dbReference type="EMBL" id="KZP29958.1"/>
    </source>
</evidence>
<evidence type="ECO:0000256" key="4">
    <source>
        <dbReference type="ARBA" id="ARBA00023004"/>
    </source>
</evidence>
<comment type="similarity">
    <text evidence="1">Belongs to the carotenoid oxygenase family.</text>
</comment>
<dbReference type="PANTHER" id="PTHR10543">
    <property type="entry name" value="BETA-CAROTENE DIOXYGENASE"/>
    <property type="match status" value="1"/>
</dbReference>
<feature type="binding site" evidence="5">
    <location>
        <position position="259"/>
    </location>
    <ligand>
        <name>Fe cation</name>
        <dbReference type="ChEBI" id="CHEBI:24875"/>
        <note>catalytic</note>
    </ligand>
</feature>
<dbReference type="GO" id="GO:0010436">
    <property type="term" value="F:carotenoid dioxygenase activity"/>
    <property type="evidence" value="ECO:0007669"/>
    <property type="project" value="TreeGrafter"/>
</dbReference>